<gene>
    <name evidence="4" type="ORF">D9X91_06485</name>
</gene>
<evidence type="ECO:0000256" key="2">
    <source>
        <dbReference type="SAM" id="SignalP"/>
    </source>
</evidence>
<sequence>MKFFRSLLVIVLALSLTPLMHASAEQKSLDLYYPEDLDFDYWAFDELDDFINAGIIDGHIENEIDEDSGEEYSVVYIQPEATITRAEFTKILVNALGLKLEGSGKSFPDVKASSWYYDYVQTASSLGIVNGKLDGSFAPGEKIKRDQVAAMIYRAFKSSIEFKDSGLAFKDVVPSTNFAYEAINKTSANGIVKGYGELFKPHNFATRAQAIVMIHRALLQQTSDLPDDAALTTAVQRLNKDEIEYINNGDKAQLQNLYTDTTTDYQYAASMEGLDALDYIKEENGSIKVDVTKDFNLTVLSKNNRFAKVHVNDFQYTVTTTFPDGHTSININASNTAYLKKTDDGSWKVYYVELDDDQEESAANEAMALTDK</sequence>
<feature type="signal peptide" evidence="2">
    <location>
        <begin position="1"/>
        <end position="22"/>
    </location>
</feature>
<feature type="domain" description="SLH" evidence="3">
    <location>
        <begin position="30"/>
        <end position="102"/>
    </location>
</feature>
<dbReference type="Pfam" id="PF00395">
    <property type="entry name" value="SLH"/>
    <property type="match status" value="2"/>
</dbReference>
<feature type="domain" description="SLH" evidence="3">
    <location>
        <begin position="103"/>
        <end position="166"/>
    </location>
</feature>
<dbReference type="Proteomes" id="UP000276770">
    <property type="component" value="Unassembled WGS sequence"/>
</dbReference>
<evidence type="ECO:0000256" key="1">
    <source>
        <dbReference type="ARBA" id="ARBA00022729"/>
    </source>
</evidence>
<protein>
    <submittedName>
        <fullName evidence="4">S-layer homology domain-containing protein</fullName>
    </submittedName>
</protein>
<dbReference type="PANTHER" id="PTHR43308">
    <property type="entry name" value="OUTER MEMBRANE PROTEIN ALPHA-RELATED"/>
    <property type="match status" value="1"/>
</dbReference>
<feature type="domain" description="SLH" evidence="3">
    <location>
        <begin position="167"/>
        <end position="228"/>
    </location>
</feature>
<dbReference type="RefSeq" id="WP_121679765.1">
    <property type="nucleotide sequence ID" value="NZ_RCVZ01000003.1"/>
</dbReference>
<feature type="chain" id="PRO_5039686173" evidence="2">
    <location>
        <begin position="23"/>
        <end position="372"/>
    </location>
</feature>
<dbReference type="OrthoDB" id="174569at2"/>
<evidence type="ECO:0000313" key="5">
    <source>
        <dbReference type="Proteomes" id="UP000276770"/>
    </source>
</evidence>
<comment type="caution">
    <text evidence="4">The sequence shown here is derived from an EMBL/GenBank/DDBJ whole genome shotgun (WGS) entry which is preliminary data.</text>
</comment>
<dbReference type="AlphaFoldDB" id="A0A3L7K360"/>
<reference evidence="4 5" key="1">
    <citation type="submission" date="2018-10" db="EMBL/GenBank/DDBJ databases">
        <title>Falsibacillus sp. genome draft.</title>
        <authorList>
            <person name="Shi S."/>
        </authorList>
    </citation>
    <scope>NUCLEOTIDE SEQUENCE [LARGE SCALE GENOMIC DNA]</scope>
    <source>
        <strain evidence="4 5">GY 10110</strain>
    </source>
</reference>
<dbReference type="InterPro" id="IPR051465">
    <property type="entry name" value="Cell_Envelope_Struct_Comp"/>
</dbReference>
<keyword evidence="1 2" id="KW-0732">Signal</keyword>
<keyword evidence="5" id="KW-1185">Reference proteome</keyword>
<dbReference type="Gene3D" id="3.10.450.50">
    <property type="match status" value="1"/>
</dbReference>
<evidence type="ECO:0000313" key="4">
    <source>
        <dbReference type="EMBL" id="RLQ96744.1"/>
    </source>
</evidence>
<dbReference type="EMBL" id="RCVZ01000003">
    <property type="protein sequence ID" value="RLQ96744.1"/>
    <property type="molecule type" value="Genomic_DNA"/>
</dbReference>
<dbReference type="PROSITE" id="PS51272">
    <property type="entry name" value="SLH"/>
    <property type="match status" value="3"/>
</dbReference>
<dbReference type="InterPro" id="IPR001119">
    <property type="entry name" value="SLH_dom"/>
</dbReference>
<organism evidence="4 5">
    <name type="scientific">Falsibacillus albus</name>
    <dbReference type="NCBI Taxonomy" id="2478915"/>
    <lineage>
        <taxon>Bacteria</taxon>
        <taxon>Bacillati</taxon>
        <taxon>Bacillota</taxon>
        <taxon>Bacilli</taxon>
        <taxon>Bacillales</taxon>
        <taxon>Bacillaceae</taxon>
        <taxon>Falsibacillus</taxon>
    </lineage>
</organism>
<evidence type="ECO:0000259" key="3">
    <source>
        <dbReference type="PROSITE" id="PS51272"/>
    </source>
</evidence>
<accession>A0A3L7K360</accession>
<name>A0A3L7K360_9BACI</name>
<proteinExistence type="predicted"/>